<dbReference type="EMBL" id="CAJPDS010000063">
    <property type="protein sequence ID" value="CAF9932389.1"/>
    <property type="molecule type" value="Genomic_DNA"/>
</dbReference>
<feature type="region of interest" description="Disordered" evidence="6">
    <location>
        <begin position="218"/>
        <end position="280"/>
    </location>
</feature>
<dbReference type="PANTHER" id="PTHR21964">
    <property type="entry name" value="BREAST CANCER METASTASIS-SUPPRESSOR 1"/>
    <property type="match status" value="1"/>
</dbReference>
<feature type="compositionally biased region" description="Low complexity" evidence="6">
    <location>
        <begin position="356"/>
        <end position="365"/>
    </location>
</feature>
<evidence type="ECO:0000256" key="5">
    <source>
        <dbReference type="ARBA" id="ARBA00023242"/>
    </source>
</evidence>
<keyword evidence="8" id="KW-1185">Reference proteome</keyword>
<keyword evidence="2" id="KW-0678">Repressor</keyword>
<feature type="region of interest" description="Disordered" evidence="6">
    <location>
        <begin position="326"/>
        <end position="380"/>
    </location>
</feature>
<protein>
    <submittedName>
        <fullName evidence="7">Uncharacterized protein</fullName>
    </submittedName>
</protein>
<comment type="subcellular location">
    <subcellularLocation>
        <location evidence="1">Nucleus</location>
    </subcellularLocation>
</comment>
<dbReference type="GO" id="GO:0005654">
    <property type="term" value="C:nucleoplasm"/>
    <property type="evidence" value="ECO:0007669"/>
    <property type="project" value="UniProtKB-ARBA"/>
</dbReference>
<keyword evidence="5" id="KW-0539">Nucleus</keyword>
<dbReference type="AlphaFoldDB" id="A0A8H3FX28"/>
<evidence type="ECO:0000256" key="6">
    <source>
        <dbReference type="SAM" id="MobiDB-lite"/>
    </source>
</evidence>
<evidence type="ECO:0000256" key="1">
    <source>
        <dbReference type="ARBA" id="ARBA00004123"/>
    </source>
</evidence>
<evidence type="ECO:0000313" key="7">
    <source>
        <dbReference type="EMBL" id="CAF9932389.1"/>
    </source>
</evidence>
<dbReference type="Pfam" id="PF08598">
    <property type="entry name" value="Sds3"/>
    <property type="match status" value="1"/>
</dbReference>
<reference evidence="7" key="1">
    <citation type="submission" date="2021-03" db="EMBL/GenBank/DDBJ databases">
        <authorList>
            <person name="Tagirdzhanova G."/>
        </authorList>
    </citation>
    <scope>NUCLEOTIDE SEQUENCE</scope>
</reference>
<dbReference type="InterPro" id="IPR013907">
    <property type="entry name" value="Sds3"/>
</dbReference>
<dbReference type="OrthoDB" id="70376at2759"/>
<dbReference type="GO" id="GO:0010468">
    <property type="term" value="P:regulation of gene expression"/>
    <property type="evidence" value="ECO:0007669"/>
    <property type="project" value="UniProtKB-ARBA"/>
</dbReference>
<evidence type="ECO:0000256" key="2">
    <source>
        <dbReference type="ARBA" id="ARBA00022491"/>
    </source>
</evidence>
<evidence type="ECO:0000313" key="8">
    <source>
        <dbReference type="Proteomes" id="UP000664521"/>
    </source>
</evidence>
<organism evidence="7 8">
    <name type="scientific">Heterodermia speciosa</name>
    <dbReference type="NCBI Taxonomy" id="116794"/>
    <lineage>
        <taxon>Eukaryota</taxon>
        <taxon>Fungi</taxon>
        <taxon>Dikarya</taxon>
        <taxon>Ascomycota</taxon>
        <taxon>Pezizomycotina</taxon>
        <taxon>Lecanoromycetes</taxon>
        <taxon>OSLEUM clade</taxon>
        <taxon>Lecanoromycetidae</taxon>
        <taxon>Caliciales</taxon>
        <taxon>Physciaceae</taxon>
        <taxon>Heterodermia</taxon>
    </lineage>
</organism>
<proteinExistence type="predicted"/>
<gene>
    <name evidence="7" type="ORF">HETSPECPRED_008346</name>
</gene>
<sequence length="528" mass="58357">MAYSPSPQPGSLGPNGTYSSLNHRSVTPPLPQITKRDKRRHALSERLNDISASFAQNRDAHYRSQLHGLQLAMNFISNSDPYKDHPLDDNPTDIYDELSAAVTDNAQRVAQAGSRAALTEVPLGTERWVAAYVKEINDEMETRDTNLTVVANKYNDTIDAVSRDAQFQVDVACREHEQLVSLVRDRIYHAVQKKKLKLTAERETFDIADTTSTLFHPNQFSIAHPTSPGAPQSNRKTRNTRHNRLEADQAVTVGETNNRKRKAADTENGSPSRAVDSDTAFPWKEANAKLELENMPPTLSLDQLFTEKELLSNLQRASRFAVHDMSARYRNSSSQTSKDMKPSKGKKRAYTNGNASSLPQSSSSSDTEDPSPPHPNILLPIDLAPSTEEALLLLEAPLMDRTANSSYHATRSTAIVPATSSYDADILEPGEVIGRRAAISLLGSEKAARRREDEYQRAPPLGEVERDNDRAAMILAMEQMKNGGGDKAAKKTRDALLKHATRAKTDHIAMAEALTQESSLRETLSTHS</sequence>
<comment type="caution">
    <text evidence="7">The sequence shown here is derived from an EMBL/GenBank/DDBJ whole genome shotgun (WGS) entry which is preliminary data.</text>
</comment>
<evidence type="ECO:0000256" key="3">
    <source>
        <dbReference type="ARBA" id="ARBA00023015"/>
    </source>
</evidence>
<keyword evidence="4" id="KW-0804">Transcription</keyword>
<feature type="compositionally biased region" description="Polar residues" evidence="6">
    <location>
        <begin position="14"/>
        <end position="25"/>
    </location>
</feature>
<keyword evidence="3" id="KW-0805">Transcription regulation</keyword>
<feature type="region of interest" description="Disordered" evidence="6">
    <location>
        <begin position="1"/>
        <end position="37"/>
    </location>
</feature>
<accession>A0A8H3FX28</accession>
<evidence type="ECO:0000256" key="4">
    <source>
        <dbReference type="ARBA" id="ARBA00023163"/>
    </source>
</evidence>
<dbReference type="SMART" id="SM01401">
    <property type="entry name" value="Sds3"/>
    <property type="match status" value="1"/>
</dbReference>
<name>A0A8H3FX28_9LECA</name>
<dbReference type="Proteomes" id="UP000664521">
    <property type="component" value="Unassembled WGS sequence"/>
</dbReference>